<evidence type="ECO:0000313" key="1">
    <source>
        <dbReference type="EMBL" id="CAJ0603070.1"/>
    </source>
</evidence>
<protein>
    <submittedName>
        <fullName evidence="1">Uncharacterized protein</fullName>
    </submittedName>
</protein>
<evidence type="ECO:0000313" key="2">
    <source>
        <dbReference type="Proteomes" id="UP001176961"/>
    </source>
</evidence>
<gene>
    <name evidence="1" type="ORF">CYNAS_LOCUS15053</name>
</gene>
<dbReference type="EMBL" id="CATQJL010000305">
    <property type="protein sequence ID" value="CAJ0603070.1"/>
    <property type="molecule type" value="Genomic_DNA"/>
</dbReference>
<dbReference type="Proteomes" id="UP001176961">
    <property type="component" value="Unassembled WGS sequence"/>
</dbReference>
<comment type="caution">
    <text evidence="1">The sequence shown here is derived from an EMBL/GenBank/DDBJ whole genome shotgun (WGS) entry which is preliminary data.</text>
</comment>
<reference evidence="1" key="1">
    <citation type="submission" date="2023-07" db="EMBL/GenBank/DDBJ databases">
        <authorList>
            <consortium name="CYATHOMIX"/>
        </authorList>
    </citation>
    <scope>NUCLEOTIDE SEQUENCE</scope>
    <source>
        <strain evidence="1">N/A</strain>
    </source>
</reference>
<name>A0AA36H2U7_CYLNA</name>
<sequence length="254" mass="28697">MLCEKFLQTFKHGKLKGRVSVRIDSLLELLIKLTTEAENERSEESRKAATDCSSTTNLVALQLQSTVAGRTWKQITGNGRWEVEDNGRVYNVREQFCPCDSERNNHCKKGSCKACPYAFTCNCALNARSGINYLHVHAALAYAPLCSRVVEEQRIVQSAYLLDSSEEEELVDLQEAKPLYVENDEEDTVPLRCLYTDSRDKAQDALKEIEMRSHLRCEEAKRSKTLDIPDCAPDERNMCYPSAQSEKAGCTQSV</sequence>
<organism evidence="1 2">
    <name type="scientific">Cylicocyclus nassatus</name>
    <name type="common">Nematode worm</name>
    <dbReference type="NCBI Taxonomy" id="53992"/>
    <lineage>
        <taxon>Eukaryota</taxon>
        <taxon>Metazoa</taxon>
        <taxon>Ecdysozoa</taxon>
        <taxon>Nematoda</taxon>
        <taxon>Chromadorea</taxon>
        <taxon>Rhabditida</taxon>
        <taxon>Rhabditina</taxon>
        <taxon>Rhabditomorpha</taxon>
        <taxon>Strongyloidea</taxon>
        <taxon>Strongylidae</taxon>
        <taxon>Cylicocyclus</taxon>
    </lineage>
</organism>
<keyword evidence="2" id="KW-1185">Reference proteome</keyword>
<accession>A0AA36H2U7</accession>
<proteinExistence type="predicted"/>
<dbReference type="AlphaFoldDB" id="A0AA36H2U7"/>